<keyword evidence="2" id="KW-1185">Reference proteome</keyword>
<name>A0ABX0Y218_9ACTN</name>
<dbReference type="Proteomes" id="UP000722989">
    <property type="component" value="Unassembled WGS sequence"/>
</dbReference>
<accession>A0ABX0Y218</accession>
<reference evidence="1 2" key="1">
    <citation type="submission" date="2020-03" db="EMBL/GenBank/DDBJ databases">
        <title>WGS of the type strain of Planosporangium spp.</title>
        <authorList>
            <person name="Thawai C."/>
        </authorList>
    </citation>
    <scope>NUCLEOTIDE SEQUENCE [LARGE SCALE GENOMIC DNA]</scope>
    <source>
        <strain evidence="1 2">TBRC 5610</strain>
    </source>
</reference>
<proteinExistence type="predicted"/>
<protein>
    <submittedName>
        <fullName evidence="1">Potassium-transporting ATPase</fullName>
    </submittedName>
</protein>
<sequence length="30" mass="3234">MSDMADVLFVLLTVAVFAVAALVLRAVERL</sequence>
<gene>
    <name evidence="1" type="ORF">HC031_22015</name>
</gene>
<comment type="caution">
    <text evidence="1">The sequence shown here is derived from an EMBL/GenBank/DDBJ whole genome shotgun (WGS) entry which is preliminary data.</text>
</comment>
<organism evidence="1 2">
    <name type="scientific">Planosporangium thailandense</name>
    <dbReference type="NCBI Taxonomy" id="765197"/>
    <lineage>
        <taxon>Bacteria</taxon>
        <taxon>Bacillati</taxon>
        <taxon>Actinomycetota</taxon>
        <taxon>Actinomycetes</taxon>
        <taxon>Micromonosporales</taxon>
        <taxon>Micromonosporaceae</taxon>
        <taxon>Planosporangium</taxon>
    </lineage>
</organism>
<evidence type="ECO:0000313" key="1">
    <source>
        <dbReference type="EMBL" id="NJC72373.1"/>
    </source>
</evidence>
<dbReference type="EMBL" id="JAATVY010000018">
    <property type="protein sequence ID" value="NJC72373.1"/>
    <property type="molecule type" value="Genomic_DNA"/>
</dbReference>
<evidence type="ECO:0000313" key="2">
    <source>
        <dbReference type="Proteomes" id="UP000722989"/>
    </source>
</evidence>